<dbReference type="EMBL" id="JAUEPH010000003">
    <property type="protein sequence ID" value="MDN3204103.1"/>
    <property type="molecule type" value="Genomic_DNA"/>
</dbReference>
<dbReference type="InterPro" id="IPR036890">
    <property type="entry name" value="HATPase_C_sf"/>
</dbReference>
<evidence type="ECO:0000256" key="2">
    <source>
        <dbReference type="ARBA" id="ARBA00012438"/>
    </source>
</evidence>
<dbReference type="Gene3D" id="3.30.565.10">
    <property type="entry name" value="Histidine kinase-like ATPase, C-terminal domain"/>
    <property type="match status" value="1"/>
</dbReference>
<keyword evidence="6" id="KW-0732">Signal</keyword>
<evidence type="ECO:0000313" key="9">
    <source>
        <dbReference type="Proteomes" id="UP001171916"/>
    </source>
</evidence>
<dbReference type="Gene3D" id="2.60.120.260">
    <property type="entry name" value="Galactose-binding domain-like"/>
    <property type="match status" value="1"/>
</dbReference>
<dbReference type="InterPro" id="IPR003661">
    <property type="entry name" value="HisK_dim/P_dom"/>
</dbReference>
<dbReference type="GO" id="GO:0005524">
    <property type="term" value="F:ATP binding"/>
    <property type="evidence" value="ECO:0007669"/>
    <property type="project" value="UniProtKB-KW"/>
</dbReference>
<dbReference type="EC" id="2.7.13.3" evidence="2"/>
<comment type="catalytic activity">
    <reaction evidence="1">
        <text>ATP + protein L-histidine = ADP + protein N-phospho-L-histidine.</text>
        <dbReference type="EC" id="2.7.13.3"/>
    </reaction>
</comment>
<dbReference type="Pfam" id="PF02518">
    <property type="entry name" value="HATPase_c"/>
    <property type="match status" value="1"/>
</dbReference>
<feature type="transmembrane region" description="Helical" evidence="5">
    <location>
        <begin position="287"/>
        <end position="306"/>
    </location>
</feature>
<sequence length="708" mass="80179">MKYLFFISAFLMSFFVQGQEKDIARLQTDLDSAYVTMSLNWHYSKGDDLSWKEFDYDDSGWKTFSNWQLAMLDSVDQIEENEVFWFRKYISSDTQYDSVMFQLFQRGAAEIYLNGDKILEVGKIGTEPEGIPYQGNFSLASLDSGKQYVIAIRYQYIHTNRFFPERNSPHLFLRMGSNSYAKSDGYTLKVVRSDIEDFKPIIFMILGTVTFLTLLFLGIWIYTRERENLYLSLLNLSIVLSGFASIETLYIGQRVELSTLNNLFGAAGFVLILLLAFELLERKKDLWLKIVVFASIIPVILGYFDIAEIPRTIYSLLILISIYRACYLQRSSHKIPSRIIATLTSIFLIPPILGGIWTILGLETGGLDTLSQFTGLAIPLGFGAYVVGTLGKRTKKLKKNLAEVERLSKEREEILASQNEKLEKQVAKRTKDLKESLENLKSTQAQLIQSEKMASLGELTAGIAHEIQNPLNFVNNFSEVSVELVDEINEEIEKGDLEEVKFIAKDLKENLSKINHHGKRAGEIVRGMLEHSRKSDGEREETDLNALADEYLRLSYHGLRAKDKSFQSDFETDLDSRIPKLEVNASDISRAFLNLINNAFYEVNKKAKKNQNSSFLPKVLVKSKLIEMDGNPTGVEFSVVDNADGIPAKAKDKIFQPFFTTKPTGQGTGLGLSLSYDIIKAHGGDLRVKSKEGEGTEMIIYLPIVIQD</sequence>
<keyword evidence="9" id="KW-1185">Reference proteome</keyword>
<dbReference type="InterPro" id="IPR005467">
    <property type="entry name" value="His_kinase_dom"/>
</dbReference>
<feature type="transmembrane region" description="Helical" evidence="5">
    <location>
        <begin position="372"/>
        <end position="391"/>
    </location>
</feature>
<accession>A0ABT7YC99</accession>
<dbReference type="SMART" id="SM00388">
    <property type="entry name" value="HisKA"/>
    <property type="match status" value="1"/>
</dbReference>
<dbReference type="SUPFAM" id="SSF55874">
    <property type="entry name" value="ATPase domain of HSP90 chaperone/DNA topoisomerase II/histidine kinase"/>
    <property type="match status" value="1"/>
</dbReference>
<evidence type="ECO:0000313" key="8">
    <source>
        <dbReference type="EMBL" id="MDN3204103.1"/>
    </source>
</evidence>
<feature type="transmembrane region" description="Helical" evidence="5">
    <location>
        <begin position="340"/>
        <end position="360"/>
    </location>
</feature>
<evidence type="ECO:0000256" key="1">
    <source>
        <dbReference type="ARBA" id="ARBA00000085"/>
    </source>
</evidence>
<organism evidence="8 9">
    <name type="scientific">Algoriphagus sediminis</name>
    <dbReference type="NCBI Taxonomy" id="3057113"/>
    <lineage>
        <taxon>Bacteria</taxon>
        <taxon>Pseudomonadati</taxon>
        <taxon>Bacteroidota</taxon>
        <taxon>Cytophagia</taxon>
        <taxon>Cytophagales</taxon>
        <taxon>Cyclobacteriaceae</taxon>
        <taxon>Algoriphagus</taxon>
    </lineage>
</organism>
<dbReference type="SUPFAM" id="SSF49785">
    <property type="entry name" value="Galactose-binding domain-like"/>
    <property type="match status" value="1"/>
</dbReference>
<keyword evidence="5" id="KW-1133">Transmembrane helix</keyword>
<evidence type="ECO:0000259" key="7">
    <source>
        <dbReference type="PROSITE" id="PS50109"/>
    </source>
</evidence>
<feature type="chain" id="PRO_5047413525" description="histidine kinase" evidence="6">
    <location>
        <begin position="19"/>
        <end position="708"/>
    </location>
</feature>
<dbReference type="PROSITE" id="PS50109">
    <property type="entry name" value="HIS_KIN"/>
    <property type="match status" value="1"/>
</dbReference>
<name>A0ABT7YC99_9BACT</name>
<dbReference type="SUPFAM" id="SSF47384">
    <property type="entry name" value="Homodimeric domain of signal transducing histidine kinase"/>
    <property type="match status" value="1"/>
</dbReference>
<keyword evidence="8" id="KW-0547">Nucleotide-binding</keyword>
<dbReference type="InterPro" id="IPR004358">
    <property type="entry name" value="Sig_transdc_His_kin-like_C"/>
</dbReference>
<keyword evidence="3" id="KW-0597">Phosphoprotein</keyword>
<dbReference type="InterPro" id="IPR036097">
    <property type="entry name" value="HisK_dim/P_sf"/>
</dbReference>
<dbReference type="PRINTS" id="PR00344">
    <property type="entry name" value="BCTRLSENSOR"/>
</dbReference>
<evidence type="ECO:0000256" key="3">
    <source>
        <dbReference type="ARBA" id="ARBA00022553"/>
    </source>
</evidence>
<dbReference type="CDD" id="cd00082">
    <property type="entry name" value="HisKA"/>
    <property type="match status" value="1"/>
</dbReference>
<keyword evidence="5" id="KW-0472">Membrane</keyword>
<evidence type="ECO:0000256" key="6">
    <source>
        <dbReference type="SAM" id="SignalP"/>
    </source>
</evidence>
<feature type="signal peptide" evidence="6">
    <location>
        <begin position="1"/>
        <end position="18"/>
    </location>
</feature>
<keyword evidence="8" id="KW-0067">ATP-binding</keyword>
<evidence type="ECO:0000256" key="4">
    <source>
        <dbReference type="SAM" id="Coils"/>
    </source>
</evidence>
<feature type="domain" description="Histidine kinase" evidence="7">
    <location>
        <begin position="462"/>
        <end position="706"/>
    </location>
</feature>
<feature type="transmembrane region" description="Helical" evidence="5">
    <location>
        <begin position="263"/>
        <end position="280"/>
    </location>
</feature>
<dbReference type="PANTHER" id="PTHR43065:SF42">
    <property type="entry name" value="TWO-COMPONENT SENSOR PPRA"/>
    <property type="match status" value="1"/>
</dbReference>
<keyword evidence="5" id="KW-0812">Transmembrane</keyword>
<proteinExistence type="predicted"/>
<dbReference type="Proteomes" id="UP001171916">
    <property type="component" value="Unassembled WGS sequence"/>
</dbReference>
<reference evidence="8" key="1">
    <citation type="submission" date="2023-06" db="EMBL/GenBank/DDBJ databases">
        <title>Robiginitalea aurantiacus sp. nov. and Algoriphagus sediminis sp. nov., isolated from coastal sediment.</title>
        <authorList>
            <person name="Zhou Z.Y."/>
            <person name="An J."/>
            <person name="Jia Y.W."/>
            <person name="Du Z.J."/>
        </authorList>
    </citation>
    <scope>NUCLEOTIDE SEQUENCE</scope>
    <source>
        <strain evidence="8">C2-7</strain>
    </source>
</reference>
<feature type="transmembrane region" description="Helical" evidence="5">
    <location>
        <begin position="229"/>
        <end position="251"/>
    </location>
</feature>
<dbReference type="PANTHER" id="PTHR43065">
    <property type="entry name" value="SENSOR HISTIDINE KINASE"/>
    <property type="match status" value="1"/>
</dbReference>
<evidence type="ECO:0000256" key="5">
    <source>
        <dbReference type="SAM" id="Phobius"/>
    </source>
</evidence>
<comment type="caution">
    <text evidence="8">The sequence shown here is derived from an EMBL/GenBank/DDBJ whole genome shotgun (WGS) entry which is preliminary data.</text>
</comment>
<gene>
    <name evidence="8" type="ORF">QVH07_08085</name>
</gene>
<dbReference type="InterPro" id="IPR003594">
    <property type="entry name" value="HATPase_dom"/>
</dbReference>
<dbReference type="Gene3D" id="1.10.287.130">
    <property type="match status" value="1"/>
</dbReference>
<feature type="transmembrane region" description="Helical" evidence="5">
    <location>
        <begin position="201"/>
        <end position="222"/>
    </location>
</feature>
<feature type="transmembrane region" description="Helical" evidence="5">
    <location>
        <begin position="312"/>
        <end position="328"/>
    </location>
</feature>
<keyword evidence="4" id="KW-0175">Coiled coil</keyword>
<protein>
    <recommendedName>
        <fullName evidence="2">histidine kinase</fullName>
        <ecNumber evidence="2">2.7.13.3</ecNumber>
    </recommendedName>
</protein>
<feature type="coiled-coil region" evidence="4">
    <location>
        <begin position="397"/>
        <end position="453"/>
    </location>
</feature>
<dbReference type="InterPro" id="IPR008979">
    <property type="entry name" value="Galactose-bd-like_sf"/>
</dbReference>
<dbReference type="SMART" id="SM00387">
    <property type="entry name" value="HATPase_c"/>
    <property type="match status" value="1"/>
</dbReference>